<dbReference type="SUPFAM" id="SSF74650">
    <property type="entry name" value="Galactose mutarotase-like"/>
    <property type="match status" value="1"/>
</dbReference>
<dbReference type="PATRIC" id="fig|1423807.3.peg.702"/>
<organism evidence="1 2">
    <name type="scientific">Paucilactobacillus suebicus DSM 5007 = KCTC 3549</name>
    <dbReference type="NCBI Taxonomy" id="1423807"/>
    <lineage>
        <taxon>Bacteria</taxon>
        <taxon>Bacillati</taxon>
        <taxon>Bacillota</taxon>
        <taxon>Bacilli</taxon>
        <taxon>Lactobacillales</taxon>
        <taxon>Lactobacillaceae</taxon>
        <taxon>Paucilactobacillus</taxon>
    </lineage>
</organism>
<dbReference type="RefSeq" id="WP_010622162.1">
    <property type="nucleotide sequence ID" value="NZ_AZGF01000018.1"/>
</dbReference>
<gene>
    <name evidence="1" type="ORF">FD16_GL000693</name>
</gene>
<keyword evidence="2" id="KW-1185">Reference proteome</keyword>
<evidence type="ECO:0000313" key="2">
    <source>
        <dbReference type="Proteomes" id="UP000051820"/>
    </source>
</evidence>
<dbReference type="PANTHER" id="PTHR11122:SF13">
    <property type="entry name" value="GLUCOSE-6-PHOSPHATE 1-EPIMERASE"/>
    <property type="match status" value="1"/>
</dbReference>
<dbReference type="InterPro" id="IPR008183">
    <property type="entry name" value="Aldose_1/G6P_1-epimerase"/>
</dbReference>
<dbReference type="AlphaFoldDB" id="A0A0R1W1H9"/>
<accession>A0A0R1W1H9</accession>
<dbReference type="InterPro" id="IPR014718">
    <property type="entry name" value="GH-type_carb-bd"/>
</dbReference>
<sequence length="293" mass="32599">MQVIENEQFKAEINEKGAELTHLVNKSGDFDYIWNNDLWPKHAPVLFPAIGRSEADSYTYQGKEYKMPQHGFAGGQTFSVKENNGSSLTLSLEANSDTKVLYPFEFELDVTFTLTNSGLKFNFEIVNKDDKQFAFSIGSHPAFNVPIGGDASFDDYELNFQPANLDLKQFEIVKTPAPYRDGKIIPLAAANKSNIKLNHDMFEAGLVIIENSGIDGVKLSSPKSEHSIELTLTDFQYVCLWTKEGANAPFLCIEPFQGLPDISGQQSDLLAKEANVTVDTGKTKNYGYEITLK</sequence>
<dbReference type="Proteomes" id="UP000051820">
    <property type="component" value="Unassembled WGS sequence"/>
</dbReference>
<dbReference type="eggNOG" id="COG2017">
    <property type="taxonomic scope" value="Bacteria"/>
</dbReference>
<comment type="caution">
    <text evidence="1">The sequence shown here is derived from an EMBL/GenBank/DDBJ whole genome shotgun (WGS) entry which is preliminary data.</text>
</comment>
<dbReference type="InterPro" id="IPR037481">
    <property type="entry name" value="LacX"/>
</dbReference>
<name>A0A0R1W1H9_9LACO</name>
<evidence type="ECO:0000313" key="1">
    <source>
        <dbReference type="EMBL" id="KRM11575.1"/>
    </source>
</evidence>
<dbReference type="Gene3D" id="2.70.98.10">
    <property type="match status" value="1"/>
</dbReference>
<dbReference type="GO" id="GO:0016853">
    <property type="term" value="F:isomerase activity"/>
    <property type="evidence" value="ECO:0007669"/>
    <property type="project" value="InterPro"/>
</dbReference>
<dbReference type="PANTHER" id="PTHR11122">
    <property type="entry name" value="APOSPORY-ASSOCIATED PROTEIN C-RELATED"/>
    <property type="match status" value="1"/>
</dbReference>
<dbReference type="GO" id="GO:0030246">
    <property type="term" value="F:carbohydrate binding"/>
    <property type="evidence" value="ECO:0007669"/>
    <property type="project" value="InterPro"/>
</dbReference>
<proteinExistence type="predicted"/>
<dbReference type="EMBL" id="AZGF01000018">
    <property type="protein sequence ID" value="KRM11575.1"/>
    <property type="molecule type" value="Genomic_DNA"/>
</dbReference>
<reference evidence="1 2" key="1">
    <citation type="journal article" date="2015" name="Genome Announc.">
        <title>Expanding the biotechnology potential of lactobacilli through comparative genomics of 213 strains and associated genera.</title>
        <authorList>
            <person name="Sun Z."/>
            <person name="Harris H.M."/>
            <person name="McCann A."/>
            <person name="Guo C."/>
            <person name="Argimon S."/>
            <person name="Zhang W."/>
            <person name="Yang X."/>
            <person name="Jeffery I.B."/>
            <person name="Cooney J.C."/>
            <person name="Kagawa T.F."/>
            <person name="Liu W."/>
            <person name="Song Y."/>
            <person name="Salvetti E."/>
            <person name="Wrobel A."/>
            <person name="Rasinkangas P."/>
            <person name="Parkhill J."/>
            <person name="Rea M.C."/>
            <person name="O'Sullivan O."/>
            <person name="Ritari J."/>
            <person name="Douillard F.P."/>
            <person name="Paul Ross R."/>
            <person name="Yang R."/>
            <person name="Briner A.E."/>
            <person name="Felis G.E."/>
            <person name="de Vos W.M."/>
            <person name="Barrangou R."/>
            <person name="Klaenhammer T.R."/>
            <person name="Caufield P.W."/>
            <person name="Cui Y."/>
            <person name="Zhang H."/>
            <person name="O'Toole P.W."/>
        </authorList>
    </citation>
    <scope>NUCLEOTIDE SEQUENCE [LARGE SCALE GENOMIC DNA]</scope>
    <source>
        <strain evidence="1 2">DSM 5007</strain>
    </source>
</reference>
<dbReference type="STRING" id="1423807.FD16_GL000693"/>
<dbReference type="GO" id="GO:0005975">
    <property type="term" value="P:carbohydrate metabolic process"/>
    <property type="evidence" value="ECO:0007669"/>
    <property type="project" value="InterPro"/>
</dbReference>
<dbReference type="InterPro" id="IPR011013">
    <property type="entry name" value="Gal_mutarotase_sf_dom"/>
</dbReference>
<dbReference type="Pfam" id="PF01263">
    <property type="entry name" value="Aldose_epim"/>
    <property type="match status" value="1"/>
</dbReference>
<dbReference type="CDD" id="cd09024">
    <property type="entry name" value="Aldose_epim_lacX"/>
    <property type="match status" value="1"/>
</dbReference>
<protein>
    <submittedName>
        <fullName evidence="1">Galactose mutarotase-like protein</fullName>
    </submittedName>
</protein>
<dbReference type="OrthoDB" id="9795355at2"/>